<dbReference type="Gene3D" id="3.90.1210.10">
    <property type="entry name" value="Antifreeze-like/N-acetylneuraminic acid synthase C-terminal domain"/>
    <property type="match status" value="1"/>
</dbReference>
<feature type="region of interest" description="Disordered" evidence="1">
    <location>
        <begin position="1"/>
        <end position="26"/>
    </location>
</feature>
<dbReference type="CDD" id="cd11614">
    <property type="entry name" value="SAF_CpaB_FlgA_like"/>
    <property type="match status" value="1"/>
</dbReference>
<sequence>MASSTTQRPAPPATNGARPLSAPAGAAAPKRSAPMALAGLAAVVLGALIFAALHVGLDRRRPVLVVTRPVAAGAVITAQDLGEVKASVASSMAVPAGRRGDVVGKAAATGLTPGALLAPAQVGGSSALRRGEALVGMSLKAGQFPTAIRPGTRVQVVDAGGASGRAEQAGPVVLSDAAVVTSVGRTESSTSSTAVSLTLPEPEAASVVAASAAGRANLVVLPAP</sequence>
<dbReference type="InterPro" id="IPR013974">
    <property type="entry name" value="SAF"/>
</dbReference>
<evidence type="ECO:0000256" key="1">
    <source>
        <dbReference type="SAM" id="MobiDB-lite"/>
    </source>
</evidence>
<keyword evidence="2" id="KW-1133">Transmembrane helix</keyword>
<feature type="domain" description="SAF" evidence="3">
    <location>
        <begin position="61"/>
        <end position="123"/>
    </location>
</feature>
<reference evidence="4" key="1">
    <citation type="submission" date="2020-02" db="EMBL/GenBank/DDBJ databases">
        <authorList>
            <person name="Meier V. D."/>
        </authorList>
    </citation>
    <scope>NUCLEOTIDE SEQUENCE</scope>
    <source>
        <strain evidence="4">AVDCRST_MAG76</strain>
    </source>
</reference>
<evidence type="ECO:0000313" key="4">
    <source>
        <dbReference type="EMBL" id="CAA9260118.1"/>
    </source>
</evidence>
<organism evidence="4">
    <name type="scientific">uncultured Acidimicrobiales bacterium</name>
    <dbReference type="NCBI Taxonomy" id="310071"/>
    <lineage>
        <taxon>Bacteria</taxon>
        <taxon>Bacillati</taxon>
        <taxon>Actinomycetota</taxon>
        <taxon>Acidimicrobiia</taxon>
        <taxon>Acidimicrobiales</taxon>
        <taxon>environmental samples</taxon>
    </lineage>
</organism>
<feature type="transmembrane region" description="Helical" evidence="2">
    <location>
        <begin position="35"/>
        <end position="57"/>
    </location>
</feature>
<gene>
    <name evidence="4" type="ORF">AVDCRST_MAG76-2780</name>
</gene>
<dbReference type="EMBL" id="CADCSZ010000167">
    <property type="protein sequence ID" value="CAA9260118.1"/>
    <property type="molecule type" value="Genomic_DNA"/>
</dbReference>
<feature type="compositionally biased region" description="Low complexity" evidence="1">
    <location>
        <begin position="16"/>
        <end position="26"/>
    </location>
</feature>
<keyword evidence="2" id="KW-0472">Membrane</keyword>
<accession>A0A6J4IRP8</accession>
<dbReference type="SMART" id="SM00858">
    <property type="entry name" value="SAF"/>
    <property type="match status" value="1"/>
</dbReference>
<evidence type="ECO:0000256" key="2">
    <source>
        <dbReference type="SAM" id="Phobius"/>
    </source>
</evidence>
<evidence type="ECO:0000259" key="3">
    <source>
        <dbReference type="SMART" id="SM00858"/>
    </source>
</evidence>
<proteinExistence type="predicted"/>
<name>A0A6J4IRP8_9ACTN</name>
<dbReference type="AlphaFoldDB" id="A0A6J4IRP8"/>
<keyword evidence="2" id="KW-0812">Transmembrane</keyword>
<protein>
    <recommendedName>
        <fullName evidence="3">SAF domain-containing protein</fullName>
    </recommendedName>
</protein>